<keyword evidence="3" id="KW-1185">Reference proteome</keyword>
<keyword evidence="1" id="KW-0812">Transmembrane</keyword>
<evidence type="ECO:0000313" key="2">
    <source>
        <dbReference type="EMBL" id="MUF07215.1"/>
    </source>
</evidence>
<dbReference type="RefSeq" id="WP_155585363.1">
    <property type="nucleotide sequence ID" value="NZ_JBHSTH010000022.1"/>
</dbReference>
<reference evidence="2 3" key="1">
    <citation type="submission" date="2019-11" db="EMBL/GenBank/DDBJ databases">
        <title>Pseudomonas karstica sp. nov. and Pseudomonas spelaei sp. nov. from karst caves.</title>
        <authorList>
            <person name="Zeman M."/>
        </authorList>
    </citation>
    <scope>NUCLEOTIDE SEQUENCE [LARGE SCALE GENOMIC DNA]</scope>
    <source>
        <strain evidence="2 3">CCM 7893</strain>
    </source>
</reference>
<keyword evidence="1" id="KW-1133">Transmembrane helix</keyword>
<protein>
    <submittedName>
        <fullName evidence="2">Uncharacterized protein</fullName>
    </submittedName>
</protein>
<keyword evidence="1" id="KW-0472">Membrane</keyword>
<name>A0A6I3WAE7_9PSED</name>
<feature type="transmembrane region" description="Helical" evidence="1">
    <location>
        <begin position="6"/>
        <end position="27"/>
    </location>
</feature>
<dbReference type="EMBL" id="WNNK01000022">
    <property type="protein sequence ID" value="MUF07215.1"/>
    <property type="molecule type" value="Genomic_DNA"/>
</dbReference>
<dbReference type="PROSITE" id="PS51257">
    <property type="entry name" value="PROKAR_LIPOPROTEIN"/>
    <property type="match status" value="1"/>
</dbReference>
<accession>A0A6I3WAE7</accession>
<evidence type="ECO:0000313" key="3">
    <source>
        <dbReference type="Proteomes" id="UP000438196"/>
    </source>
</evidence>
<dbReference type="Proteomes" id="UP000438196">
    <property type="component" value="Unassembled WGS sequence"/>
</dbReference>
<organism evidence="2 3">
    <name type="scientific">Pseudomonas spelaei</name>
    <dbReference type="NCBI Taxonomy" id="1055469"/>
    <lineage>
        <taxon>Bacteria</taxon>
        <taxon>Pseudomonadati</taxon>
        <taxon>Pseudomonadota</taxon>
        <taxon>Gammaproteobacteria</taxon>
        <taxon>Pseudomonadales</taxon>
        <taxon>Pseudomonadaceae</taxon>
        <taxon>Pseudomonas</taxon>
    </lineage>
</organism>
<dbReference type="AlphaFoldDB" id="A0A6I3WAE7"/>
<proteinExistence type="predicted"/>
<gene>
    <name evidence="2" type="ORF">GNF76_22955</name>
</gene>
<sequence length="134" mass="14665">MSKSWIQTACNGLLVACLLYVGVDWLVEPSKPALDKIVFTYPLGNGNSIYGARDNRGGATAGFSYRYYISSDIVSDEENLKVLGSKHAFLVTKQPDVSVEKNNGELKISTRGRVYEFSSYSLESAGAVNINMIL</sequence>
<dbReference type="OrthoDB" id="6434310at2"/>
<evidence type="ECO:0000256" key="1">
    <source>
        <dbReference type="SAM" id="Phobius"/>
    </source>
</evidence>
<comment type="caution">
    <text evidence="2">The sequence shown here is derived from an EMBL/GenBank/DDBJ whole genome shotgun (WGS) entry which is preliminary data.</text>
</comment>